<evidence type="ECO:0000256" key="7">
    <source>
        <dbReference type="ARBA" id="ARBA00023237"/>
    </source>
</evidence>
<evidence type="ECO:0000256" key="3">
    <source>
        <dbReference type="ARBA" id="ARBA00022448"/>
    </source>
</evidence>
<dbReference type="EMBL" id="QYUL01000004">
    <property type="protein sequence ID" value="RJF78484.1"/>
    <property type="molecule type" value="Genomic_DNA"/>
</dbReference>
<proteinExistence type="inferred from homology"/>
<name>A0A418VQE5_9PROT</name>
<dbReference type="GO" id="GO:0009279">
    <property type="term" value="C:cell outer membrane"/>
    <property type="evidence" value="ECO:0007669"/>
    <property type="project" value="UniProtKB-SubCell"/>
</dbReference>
<evidence type="ECO:0000256" key="4">
    <source>
        <dbReference type="ARBA" id="ARBA00022452"/>
    </source>
</evidence>
<feature type="region of interest" description="Disordered" evidence="8">
    <location>
        <begin position="45"/>
        <end position="69"/>
    </location>
</feature>
<evidence type="ECO:0000313" key="10">
    <source>
        <dbReference type="Proteomes" id="UP000283458"/>
    </source>
</evidence>
<keyword evidence="5" id="KW-0812">Transmembrane</keyword>
<protein>
    <submittedName>
        <fullName evidence="9">Outer membrane efflux protein</fullName>
    </submittedName>
</protein>
<dbReference type="OrthoDB" id="9814637at2"/>
<dbReference type="PANTHER" id="PTHR30026">
    <property type="entry name" value="OUTER MEMBRANE PROTEIN TOLC"/>
    <property type="match status" value="1"/>
</dbReference>
<evidence type="ECO:0000256" key="6">
    <source>
        <dbReference type="ARBA" id="ARBA00023136"/>
    </source>
</evidence>
<keyword evidence="7" id="KW-0998">Cell outer membrane</keyword>
<dbReference type="InterPro" id="IPR003423">
    <property type="entry name" value="OMP_efflux"/>
</dbReference>
<keyword evidence="3" id="KW-0813">Transport</keyword>
<dbReference type="PANTHER" id="PTHR30026:SF22">
    <property type="entry name" value="OUTER MEMBRANE EFFLUX PROTEIN"/>
    <property type="match status" value="1"/>
</dbReference>
<dbReference type="GO" id="GO:1990281">
    <property type="term" value="C:efflux pump complex"/>
    <property type="evidence" value="ECO:0007669"/>
    <property type="project" value="TreeGrafter"/>
</dbReference>
<dbReference type="AlphaFoldDB" id="A0A418VQE5"/>
<dbReference type="Proteomes" id="UP000283458">
    <property type="component" value="Unassembled WGS sequence"/>
</dbReference>
<dbReference type="GO" id="GO:0015288">
    <property type="term" value="F:porin activity"/>
    <property type="evidence" value="ECO:0007669"/>
    <property type="project" value="TreeGrafter"/>
</dbReference>
<dbReference type="SUPFAM" id="SSF56954">
    <property type="entry name" value="Outer membrane efflux proteins (OEP)"/>
    <property type="match status" value="1"/>
</dbReference>
<organism evidence="9 10">
    <name type="scientific">Azospirillum cavernae</name>
    <dbReference type="NCBI Taxonomy" id="2320860"/>
    <lineage>
        <taxon>Bacteria</taxon>
        <taxon>Pseudomonadati</taxon>
        <taxon>Pseudomonadota</taxon>
        <taxon>Alphaproteobacteria</taxon>
        <taxon>Rhodospirillales</taxon>
        <taxon>Azospirillaceae</taxon>
        <taxon>Azospirillum</taxon>
    </lineage>
</organism>
<reference evidence="9 10" key="1">
    <citation type="submission" date="2018-09" db="EMBL/GenBank/DDBJ databases">
        <authorList>
            <person name="Zhu H."/>
        </authorList>
    </citation>
    <scope>NUCLEOTIDE SEQUENCE [LARGE SCALE GENOMIC DNA]</scope>
    <source>
        <strain evidence="9 10">K2W22B-5</strain>
    </source>
</reference>
<dbReference type="GO" id="GO:0015562">
    <property type="term" value="F:efflux transmembrane transporter activity"/>
    <property type="evidence" value="ECO:0007669"/>
    <property type="project" value="InterPro"/>
</dbReference>
<evidence type="ECO:0000256" key="8">
    <source>
        <dbReference type="SAM" id="MobiDB-lite"/>
    </source>
</evidence>
<sequence>MILRPILERLVVENHRIAAAQASKEAADASLRKSKAGWYGDVTVTASVGHESQRNPSPTPPTSGTTRDAQVSLRQPLLDFGRIGGDIEKATLAQQQAEATLRDVTQEVLLDGLTALVNVGRTRQVVEFSEQSLRNIERQTGLEESRVELGGGYATDVLQSKSQLAGARARLVRARGAHVAAVNKYRAVFHSEPPARIGPFGPRASALPANLDEAVAQARARNIQVEIAGLGADIAKAEVRRVRGTELAPRVEAVAELSNRRNVGGVMGAKGDQTYKVAVTMPFNLGLAPLHSIDAAQASARAAQSQLDERRVTLDEQVGNAWQTLDTARETAIFFENQARISAEFLRLAREERQQGRRSLIDVLSGETSLFNAQADAASAQGDVTIATLTLLRTAGLLDISVAE</sequence>
<keyword evidence="4" id="KW-1134">Transmembrane beta strand</keyword>
<evidence type="ECO:0000256" key="1">
    <source>
        <dbReference type="ARBA" id="ARBA00004442"/>
    </source>
</evidence>
<comment type="similarity">
    <text evidence="2">Belongs to the outer membrane factor (OMF) (TC 1.B.17) family.</text>
</comment>
<evidence type="ECO:0000256" key="2">
    <source>
        <dbReference type="ARBA" id="ARBA00007613"/>
    </source>
</evidence>
<evidence type="ECO:0000313" key="9">
    <source>
        <dbReference type="EMBL" id="RJF78484.1"/>
    </source>
</evidence>
<dbReference type="Pfam" id="PF02321">
    <property type="entry name" value="OEP"/>
    <property type="match status" value="2"/>
</dbReference>
<evidence type="ECO:0000256" key="5">
    <source>
        <dbReference type="ARBA" id="ARBA00022692"/>
    </source>
</evidence>
<dbReference type="InterPro" id="IPR051906">
    <property type="entry name" value="TolC-like"/>
</dbReference>
<dbReference type="Gene3D" id="1.20.1600.10">
    <property type="entry name" value="Outer membrane efflux proteins (OEP)"/>
    <property type="match status" value="1"/>
</dbReference>
<keyword evidence="6" id="KW-0472">Membrane</keyword>
<gene>
    <name evidence="9" type="ORF">D3877_24380</name>
</gene>
<comment type="caution">
    <text evidence="9">The sequence shown here is derived from an EMBL/GenBank/DDBJ whole genome shotgun (WGS) entry which is preliminary data.</text>
</comment>
<keyword evidence="10" id="KW-1185">Reference proteome</keyword>
<accession>A0A418VQE5</accession>
<comment type="subcellular location">
    <subcellularLocation>
        <location evidence="1">Cell outer membrane</location>
    </subcellularLocation>
</comment>